<reference evidence="7 8" key="1">
    <citation type="submission" date="2020-01" db="EMBL/GenBank/DDBJ databases">
        <authorList>
            <person name="Gupta K D."/>
        </authorList>
    </citation>
    <scope>NUCLEOTIDE SEQUENCE [LARGE SCALE GENOMIC DNA]</scope>
</reference>
<evidence type="ECO:0000256" key="5">
    <source>
        <dbReference type="ARBA" id="ARBA00023157"/>
    </source>
</evidence>
<accession>A0A8S0XS00</accession>
<evidence type="ECO:0000256" key="4">
    <source>
        <dbReference type="ARBA" id="ARBA00022525"/>
    </source>
</evidence>
<evidence type="ECO:0000256" key="3">
    <source>
        <dbReference type="ARBA" id="ARBA00022512"/>
    </source>
</evidence>
<dbReference type="Proteomes" id="UP000467700">
    <property type="component" value="Unassembled WGS sequence"/>
</dbReference>
<evidence type="ECO:0000256" key="1">
    <source>
        <dbReference type="ARBA" id="ARBA00004191"/>
    </source>
</evidence>
<keyword evidence="4 6" id="KW-0964">Secreted</keyword>
<comment type="caution">
    <text evidence="7">The sequence shown here is derived from an EMBL/GenBank/DDBJ whole genome shotgun (WGS) entry which is preliminary data.</text>
</comment>
<dbReference type="CDD" id="cd23507">
    <property type="entry name" value="hydrophobin_I"/>
    <property type="match status" value="1"/>
</dbReference>
<comment type="similarity">
    <text evidence="2 6">Belongs to the fungal hydrophobin family.</text>
</comment>
<keyword evidence="8" id="KW-1185">Reference proteome</keyword>
<protein>
    <recommendedName>
        <fullName evidence="6">Hydrophobin</fullName>
    </recommendedName>
</protein>
<gene>
    <name evidence="7" type="ORF">AAE3_LOCUS6686</name>
</gene>
<keyword evidence="3 6" id="KW-0134">Cell wall</keyword>
<dbReference type="EMBL" id="CACVBS010000045">
    <property type="protein sequence ID" value="CAA7264431.1"/>
    <property type="molecule type" value="Genomic_DNA"/>
</dbReference>
<evidence type="ECO:0000313" key="8">
    <source>
        <dbReference type="Proteomes" id="UP000467700"/>
    </source>
</evidence>
<evidence type="ECO:0000256" key="2">
    <source>
        <dbReference type="ARBA" id="ARBA00010446"/>
    </source>
</evidence>
<evidence type="ECO:0000313" key="7">
    <source>
        <dbReference type="EMBL" id="CAA7264431.1"/>
    </source>
</evidence>
<keyword evidence="6" id="KW-0732">Signal</keyword>
<sequence>MQDKKGPRSTCSPILPTETTSTRVSLMFSPLFVVSSLVFLAAASPAPALKFDSSLAQRTSLERRQSPIPVSQCNTGPILCCQQVFPANEPPMPTVLQLFGIYSVSPPDTPVGLTCPISAIGIGGNSCSALPVCCQINNWNGLIAIGCVPVNLNP</sequence>
<dbReference type="InterPro" id="IPR001338">
    <property type="entry name" value="Class_I_Hydrophobin"/>
</dbReference>
<dbReference type="OrthoDB" id="4225815at2759"/>
<organism evidence="7 8">
    <name type="scientific">Cyclocybe aegerita</name>
    <name type="common">Black poplar mushroom</name>
    <name type="synonym">Agrocybe aegerita</name>
    <dbReference type="NCBI Taxonomy" id="1973307"/>
    <lineage>
        <taxon>Eukaryota</taxon>
        <taxon>Fungi</taxon>
        <taxon>Dikarya</taxon>
        <taxon>Basidiomycota</taxon>
        <taxon>Agaricomycotina</taxon>
        <taxon>Agaricomycetes</taxon>
        <taxon>Agaricomycetidae</taxon>
        <taxon>Agaricales</taxon>
        <taxon>Agaricineae</taxon>
        <taxon>Bolbitiaceae</taxon>
        <taxon>Cyclocybe</taxon>
    </lineage>
</organism>
<dbReference type="Pfam" id="PF01185">
    <property type="entry name" value="Hydrophobin"/>
    <property type="match status" value="1"/>
</dbReference>
<dbReference type="AlphaFoldDB" id="A0A8S0XS00"/>
<dbReference type="GO" id="GO:0005199">
    <property type="term" value="F:structural constituent of cell wall"/>
    <property type="evidence" value="ECO:0007669"/>
    <property type="project" value="InterPro"/>
</dbReference>
<dbReference type="GO" id="GO:0009277">
    <property type="term" value="C:fungal-type cell wall"/>
    <property type="evidence" value="ECO:0007669"/>
    <property type="project" value="InterPro"/>
</dbReference>
<comment type="subcellular location">
    <subcellularLocation>
        <location evidence="1 6">Secreted</location>
        <location evidence="1 6">Cell wall</location>
    </subcellularLocation>
</comment>
<dbReference type="SMART" id="SM00075">
    <property type="entry name" value="HYDRO"/>
    <property type="match status" value="1"/>
</dbReference>
<keyword evidence="5 6" id="KW-1015">Disulfide bond</keyword>
<proteinExistence type="inferred from homology"/>
<evidence type="ECO:0000256" key="6">
    <source>
        <dbReference type="RuleBase" id="RU365009"/>
    </source>
</evidence>
<name>A0A8S0XS00_CYCAE</name>